<reference evidence="2" key="1">
    <citation type="submission" date="2023-08" db="EMBL/GenBank/DDBJ databases">
        <title>Black Yeasts Isolated from many extreme environments.</title>
        <authorList>
            <person name="Coleine C."/>
            <person name="Stajich J.E."/>
            <person name="Selbmann L."/>
        </authorList>
    </citation>
    <scope>NUCLEOTIDE SEQUENCE</scope>
    <source>
        <strain evidence="2">CCFEE 5401</strain>
    </source>
</reference>
<comment type="caution">
    <text evidence="2">The sequence shown here is derived from an EMBL/GenBank/DDBJ whole genome shotgun (WGS) entry which is preliminary data.</text>
</comment>
<feature type="compositionally biased region" description="Polar residues" evidence="1">
    <location>
        <begin position="52"/>
        <end position="69"/>
    </location>
</feature>
<organism evidence="2 3">
    <name type="scientific">Meristemomyces frigidus</name>
    <dbReference type="NCBI Taxonomy" id="1508187"/>
    <lineage>
        <taxon>Eukaryota</taxon>
        <taxon>Fungi</taxon>
        <taxon>Dikarya</taxon>
        <taxon>Ascomycota</taxon>
        <taxon>Pezizomycotina</taxon>
        <taxon>Dothideomycetes</taxon>
        <taxon>Dothideomycetidae</taxon>
        <taxon>Mycosphaerellales</taxon>
        <taxon>Teratosphaeriaceae</taxon>
        <taxon>Meristemomyces</taxon>
    </lineage>
</organism>
<evidence type="ECO:0000256" key="1">
    <source>
        <dbReference type="SAM" id="MobiDB-lite"/>
    </source>
</evidence>
<protein>
    <submittedName>
        <fullName evidence="2">Uncharacterized protein</fullName>
    </submittedName>
</protein>
<dbReference type="Proteomes" id="UP001310890">
    <property type="component" value="Unassembled WGS sequence"/>
</dbReference>
<dbReference type="AlphaFoldDB" id="A0AAN7TEA7"/>
<evidence type="ECO:0000313" key="2">
    <source>
        <dbReference type="EMBL" id="KAK5111774.1"/>
    </source>
</evidence>
<proteinExistence type="predicted"/>
<accession>A0AAN7TEA7</accession>
<sequence>MQRALFRPIPDLDQIALPAAREERLQAILKNVETHQQEVRASLLSNAQQELFTPGSTDATSPTSPVENESTSKHELFNQNVNALHGEGAPDPVLSHGTIVSTDSSVKQAVVPSAIQTALEAVQQVDAYDKHARRVRDFYSKALERERGAR</sequence>
<feature type="region of interest" description="Disordered" evidence="1">
    <location>
        <begin position="52"/>
        <end position="72"/>
    </location>
</feature>
<gene>
    <name evidence="2" type="ORF">LTR62_004694</name>
</gene>
<name>A0AAN7TEA7_9PEZI</name>
<dbReference type="EMBL" id="JAVRRL010000036">
    <property type="protein sequence ID" value="KAK5111774.1"/>
    <property type="molecule type" value="Genomic_DNA"/>
</dbReference>
<evidence type="ECO:0000313" key="3">
    <source>
        <dbReference type="Proteomes" id="UP001310890"/>
    </source>
</evidence>